<dbReference type="EMBL" id="LUUJ01000011">
    <property type="protein sequence ID" value="OAI20796.1"/>
    <property type="molecule type" value="Genomic_DNA"/>
</dbReference>
<evidence type="ECO:0000256" key="1">
    <source>
        <dbReference type="SAM" id="Phobius"/>
    </source>
</evidence>
<reference evidence="2 3" key="1">
    <citation type="submission" date="2016-03" db="EMBL/GenBank/DDBJ databases">
        <authorList>
            <person name="Ploux O."/>
        </authorList>
    </citation>
    <scope>NUCLEOTIDE SEQUENCE [LARGE SCALE GENOMIC DNA]</scope>
    <source>
        <strain evidence="2 3">R-45378</strain>
    </source>
</reference>
<feature type="transmembrane region" description="Helical" evidence="1">
    <location>
        <begin position="121"/>
        <end position="140"/>
    </location>
</feature>
<evidence type="ECO:0000313" key="2">
    <source>
        <dbReference type="EMBL" id="OAI20796.1"/>
    </source>
</evidence>
<evidence type="ECO:0000313" key="3">
    <source>
        <dbReference type="Proteomes" id="UP000077857"/>
    </source>
</evidence>
<organism evidence="2 3">
    <name type="scientific">Methylomonas koyamae</name>
    <dbReference type="NCBI Taxonomy" id="702114"/>
    <lineage>
        <taxon>Bacteria</taxon>
        <taxon>Pseudomonadati</taxon>
        <taxon>Pseudomonadota</taxon>
        <taxon>Gammaproteobacteria</taxon>
        <taxon>Methylococcales</taxon>
        <taxon>Methylococcaceae</taxon>
        <taxon>Methylomonas</taxon>
    </lineage>
</organism>
<dbReference type="RefSeq" id="WP_064039068.1">
    <property type="nucleotide sequence ID" value="NZ_LUUJ01000011.1"/>
</dbReference>
<gene>
    <name evidence="2" type="ORF">A1507_04800</name>
</gene>
<protein>
    <submittedName>
        <fullName evidence="2">Uncharacterized protein</fullName>
    </submittedName>
</protein>
<dbReference type="OrthoDB" id="6022998at2"/>
<feature type="transmembrane region" description="Helical" evidence="1">
    <location>
        <begin position="12"/>
        <end position="29"/>
    </location>
</feature>
<keyword evidence="1" id="KW-0472">Membrane</keyword>
<keyword evidence="1" id="KW-0812">Transmembrane</keyword>
<dbReference type="Proteomes" id="UP000077857">
    <property type="component" value="Unassembled WGS sequence"/>
</dbReference>
<comment type="caution">
    <text evidence="2">The sequence shown here is derived from an EMBL/GenBank/DDBJ whole genome shotgun (WGS) entry which is preliminary data.</text>
</comment>
<keyword evidence="1" id="KW-1133">Transmembrane helix</keyword>
<name>A0A177NRX4_9GAMM</name>
<dbReference type="AlphaFoldDB" id="A0A177NRX4"/>
<sequence>MFNTSAIQYPKSKLSILALLALNAVIYGFTDTLTSFADALVWLVLLVIYELEANKVGLPLGETAMRHLRSGLIGVIGLVFASYWRDSEWLDVANSLLWFGLIAILETEVRWPDYVRRHQRFFWLATIATFTGLLAMAGGWLARGAWLDGYDAVLWIVAFGFIEVDIFHLLKRKRSV</sequence>
<proteinExistence type="predicted"/>
<accession>A0A177NRX4</accession>
<feature type="transmembrane region" description="Helical" evidence="1">
    <location>
        <begin position="35"/>
        <end position="52"/>
    </location>
</feature>
<feature type="transmembrane region" description="Helical" evidence="1">
    <location>
        <begin position="152"/>
        <end position="170"/>
    </location>
</feature>